<accession>A0ABV4E380</accession>
<sequence length="75" mass="8546">MLFLYSCLATANTLEFRLEAQACIIADYFWLITFGRSNFEAVANFEGLIGPDLLAKYEWIMRGFLSDPSAKRNLS</sequence>
<organism evidence="1 2">
    <name type="scientific">Erwinia aeris</name>
    <dbReference type="NCBI Taxonomy" id="3239803"/>
    <lineage>
        <taxon>Bacteria</taxon>
        <taxon>Pseudomonadati</taxon>
        <taxon>Pseudomonadota</taxon>
        <taxon>Gammaproteobacteria</taxon>
        <taxon>Enterobacterales</taxon>
        <taxon>Erwiniaceae</taxon>
        <taxon>Erwinia</taxon>
    </lineage>
</organism>
<comment type="caution">
    <text evidence="1">The sequence shown here is derived from an EMBL/GenBank/DDBJ whole genome shotgun (WGS) entry which is preliminary data.</text>
</comment>
<dbReference type="RefSeq" id="WP_369894729.1">
    <property type="nucleotide sequence ID" value="NZ_JBGFFX010000001.1"/>
</dbReference>
<evidence type="ECO:0000313" key="2">
    <source>
        <dbReference type="Proteomes" id="UP001565243"/>
    </source>
</evidence>
<protein>
    <submittedName>
        <fullName evidence="1">Uncharacterized protein</fullName>
    </submittedName>
</protein>
<gene>
    <name evidence="1" type="ORF">AB6T85_02630</name>
</gene>
<name>A0ABV4E380_9GAMM</name>
<proteinExistence type="predicted"/>
<reference evidence="1 2" key="1">
    <citation type="submission" date="2024-07" db="EMBL/GenBank/DDBJ databases">
        <authorList>
            <person name="Hebao G."/>
        </authorList>
    </citation>
    <scope>NUCLEOTIDE SEQUENCE [LARGE SCALE GENOMIC DNA]</scope>
    <source>
        <strain evidence="1 2">ACCC 02193</strain>
    </source>
</reference>
<dbReference type="Proteomes" id="UP001565243">
    <property type="component" value="Unassembled WGS sequence"/>
</dbReference>
<keyword evidence="2" id="KW-1185">Reference proteome</keyword>
<evidence type="ECO:0000313" key="1">
    <source>
        <dbReference type="EMBL" id="MEY8769338.1"/>
    </source>
</evidence>
<dbReference type="EMBL" id="JBGFFX010000001">
    <property type="protein sequence ID" value="MEY8769338.1"/>
    <property type="molecule type" value="Genomic_DNA"/>
</dbReference>